<feature type="non-terminal residue" evidence="1">
    <location>
        <position position="1"/>
    </location>
</feature>
<reference evidence="1" key="1">
    <citation type="submission" date="2023-10" db="EMBL/GenBank/DDBJ databases">
        <authorList>
            <person name="Chen Y."/>
            <person name="Shah S."/>
            <person name="Dougan E. K."/>
            <person name="Thang M."/>
            <person name="Chan C."/>
        </authorList>
    </citation>
    <scope>NUCLEOTIDE SEQUENCE [LARGE SCALE GENOMIC DNA]</scope>
</reference>
<evidence type="ECO:0000313" key="2">
    <source>
        <dbReference type="Proteomes" id="UP001189429"/>
    </source>
</evidence>
<protein>
    <recommendedName>
        <fullName evidence="3">RNA-directed RNA polymerase</fullName>
    </recommendedName>
</protein>
<keyword evidence="2" id="KW-1185">Reference proteome</keyword>
<evidence type="ECO:0008006" key="3">
    <source>
        <dbReference type="Google" id="ProtNLM"/>
    </source>
</evidence>
<sequence>SSLRFGLDVAMDFELPADAPAWLFPLRKREGRADGSTMKWVVRQALANARACAEIESNINDAFLISEQSWLAQAGIRGNKYCAECVKQLEDKRADDATTDLGSLGPPWLAVFWMVMAGVKKQSQNDQCMDAVNSFWDAYIKNNQPAEIALTIRHISFQVPRGEKSKRAEGMVEFKPNVALGTKAGAGLQELMYRALAELSAQRLV</sequence>
<proteinExistence type="predicted"/>
<name>A0ABN9TAN4_9DINO</name>
<gene>
    <name evidence="1" type="ORF">PCOR1329_LOCUS37240</name>
</gene>
<dbReference type="Proteomes" id="UP001189429">
    <property type="component" value="Unassembled WGS sequence"/>
</dbReference>
<dbReference type="EMBL" id="CAUYUJ010014516">
    <property type="protein sequence ID" value="CAK0842338.1"/>
    <property type="molecule type" value="Genomic_DNA"/>
</dbReference>
<accession>A0ABN9TAN4</accession>
<feature type="non-terminal residue" evidence="1">
    <location>
        <position position="205"/>
    </location>
</feature>
<comment type="caution">
    <text evidence="1">The sequence shown here is derived from an EMBL/GenBank/DDBJ whole genome shotgun (WGS) entry which is preliminary data.</text>
</comment>
<evidence type="ECO:0000313" key="1">
    <source>
        <dbReference type="EMBL" id="CAK0842338.1"/>
    </source>
</evidence>
<organism evidence="1 2">
    <name type="scientific">Prorocentrum cordatum</name>
    <dbReference type="NCBI Taxonomy" id="2364126"/>
    <lineage>
        <taxon>Eukaryota</taxon>
        <taxon>Sar</taxon>
        <taxon>Alveolata</taxon>
        <taxon>Dinophyceae</taxon>
        <taxon>Prorocentrales</taxon>
        <taxon>Prorocentraceae</taxon>
        <taxon>Prorocentrum</taxon>
    </lineage>
</organism>